<dbReference type="InterPro" id="IPR016039">
    <property type="entry name" value="Thiolase-like"/>
</dbReference>
<dbReference type="EMBL" id="CYZF01000004">
    <property type="protein sequence ID" value="CUO46783.1"/>
    <property type="molecule type" value="Genomic_DNA"/>
</dbReference>
<dbReference type="SUPFAM" id="SSF53901">
    <property type="entry name" value="Thiolase-like"/>
    <property type="match status" value="1"/>
</dbReference>
<dbReference type="GO" id="GO:0033818">
    <property type="term" value="F:beta-ketoacyl-acyl-carrier-protein synthase III activity"/>
    <property type="evidence" value="ECO:0007669"/>
    <property type="project" value="UniProtKB-EC"/>
</dbReference>
<gene>
    <name evidence="5" type="primary">fabH_2</name>
    <name evidence="6" type="ORF">CE91St12_25200</name>
    <name evidence="8" type="ORF">DXC91_19240</name>
    <name evidence="5" type="ORF">ERS417307_01780</name>
    <name evidence="7" type="ORF">GAP55_13825</name>
</gene>
<dbReference type="EMBL" id="BQNL01000001">
    <property type="protein sequence ID" value="GKH14310.1"/>
    <property type="molecule type" value="Genomic_DNA"/>
</dbReference>
<dbReference type="Pfam" id="PF08545">
    <property type="entry name" value="ACP_syn_III"/>
    <property type="match status" value="1"/>
</dbReference>
<dbReference type="GO" id="GO:0004315">
    <property type="term" value="F:3-oxoacyl-[acyl-carrier-protein] synthase activity"/>
    <property type="evidence" value="ECO:0007669"/>
    <property type="project" value="InterPro"/>
</dbReference>
<feature type="domain" description="Beta-ketoacyl-[acyl-carrier-protein] synthase III C-terminal" evidence="3">
    <location>
        <begin position="251"/>
        <end position="338"/>
    </location>
</feature>
<dbReference type="PANTHER" id="PTHR34069:SF2">
    <property type="entry name" value="BETA-KETOACYL-[ACYL-CARRIER-PROTEIN] SYNTHASE III"/>
    <property type="match status" value="1"/>
</dbReference>
<dbReference type="Proteomes" id="UP000095419">
    <property type="component" value="Unassembled WGS sequence"/>
</dbReference>
<accession>A0A174F982</accession>
<evidence type="ECO:0000313" key="8">
    <source>
        <dbReference type="EMBL" id="RGK80533.1"/>
    </source>
</evidence>
<keyword evidence="2 5" id="KW-0012">Acyltransferase</keyword>
<reference evidence="5 9" key="1">
    <citation type="submission" date="2015-09" db="EMBL/GenBank/DDBJ databases">
        <authorList>
            <consortium name="Pathogen Informatics"/>
        </authorList>
    </citation>
    <scope>NUCLEOTIDE SEQUENCE [LARGE SCALE GENOMIC DNA]</scope>
    <source>
        <strain evidence="5 9">2789STDY5608791</strain>
    </source>
</reference>
<dbReference type="InterPro" id="IPR013751">
    <property type="entry name" value="ACP_syn_III_N"/>
</dbReference>
<dbReference type="Proteomes" id="UP000260874">
    <property type="component" value="Unassembled WGS sequence"/>
</dbReference>
<evidence type="ECO:0000256" key="1">
    <source>
        <dbReference type="ARBA" id="ARBA00022679"/>
    </source>
</evidence>
<evidence type="ECO:0000256" key="2">
    <source>
        <dbReference type="ARBA" id="ARBA00023315"/>
    </source>
</evidence>
<keyword evidence="1 5" id="KW-0808">Transferase</keyword>
<evidence type="ECO:0000313" key="11">
    <source>
        <dbReference type="Proteomes" id="UP000466952"/>
    </source>
</evidence>
<dbReference type="Proteomes" id="UP001055048">
    <property type="component" value="Unassembled WGS sequence"/>
</dbReference>
<reference evidence="8 10" key="2">
    <citation type="submission" date="2018-08" db="EMBL/GenBank/DDBJ databases">
        <title>A genome reference for cultivated species of the human gut microbiota.</title>
        <authorList>
            <person name="Zou Y."/>
            <person name="Xue W."/>
            <person name="Luo G."/>
        </authorList>
    </citation>
    <scope>NUCLEOTIDE SEQUENCE [LARGE SCALE GENOMIC DNA]</scope>
    <source>
        <strain evidence="8 10">TF09-22</strain>
    </source>
</reference>
<dbReference type="EMBL" id="WCTR01000009">
    <property type="protein sequence ID" value="KAB4211599.1"/>
    <property type="molecule type" value="Genomic_DNA"/>
</dbReference>
<sequence>MAKIKINNVRIKGIAACAPSKVEENSEYPYFDENEFENIIPSIGVERRHVAKEGQTCADFAQRAAEKLMEELGWEKESIDLLIFGSPSKDYIQPDTACVLQGKLDLPESCMAFDMTLGCTGWTYGMTNACSLMQTGCIKRVLLLNGIQGSAESCYYDKTGYPLFSDVATATALEYDPTAAPIYCELGTIGKQFDAILVPDGGRRNPVTEGSLKLVEYEKNVKRNRLHTFMKGMDVFSFALKTAPKSTNAVLEFAGKEKDEIDYFFFHQANFYMVKKIIKKLKIDPEKAPIVMKDFGNTGACSIPFTMVIGCAEKLRNGKHTNVGCSFGVGLSWGSLCFETENLVIPELQIYD</sequence>
<evidence type="ECO:0000313" key="6">
    <source>
        <dbReference type="EMBL" id="GKH14310.1"/>
    </source>
</evidence>
<dbReference type="GO" id="GO:0044550">
    <property type="term" value="P:secondary metabolite biosynthetic process"/>
    <property type="evidence" value="ECO:0007669"/>
    <property type="project" value="TreeGrafter"/>
</dbReference>
<evidence type="ECO:0000259" key="3">
    <source>
        <dbReference type="Pfam" id="PF08541"/>
    </source>
</evidence>
<dbReference type="GO" id="GO:0006633">
    <property type="term" value="P:fatty acid biosynthetic process"/>
    <property type="evidence" value="ECO:0007669"/>
    <property type="project" value="InterPro"/>
</dbReference>
<dbReference type="Proteomes" id="UP000466952">
    <property type="component" value="Unassembled WGS sequence"/>
</dbReference>
<evidence type="ECO:0000313" key="5">
    <source>
        <dbReference type="EMBL" id="CUO46783.1"/>
    </source>
</evidence>
<dbReference type="RefSeq" id="WP_005836388.1">
    <property type="nucleotide sequence ID" value="NZ_BQNL01000001.1"/>
</dbReference>
<dbReference type="AlphaFoldDB" id="A0A174F982"/>
<dbReference type="EMBL" id="QSRB01000024">
    <property type="protein sequence ID" value="RGK80533.1"/>
    <property type="molecule type" value="Genomic_DNA"/>
</dbReference>
<reference evidence="7 11" key="3">
    <citation type="journal article" date="2019" name="Nat. Med.">
        <title>A library of human gut bacterial isolates paired with longitudinal multiomics data enables mechanistic microbiome research.</title>
        <authorList>
            <person name="Poyet M."/>
            <person name="Groussin M."/>
            <person name="Gibbons S.M."/>
            <person name="Avila-Pacheco J."/>
            <person name="Jiang X."/>
            <person name="Kearney S.M."/>
            <person name="Perrotta A.R."/>
            <person name="Berdy B."/>
            <person name="Zhao S."/>
            <person name="Lieberman T.D."/>
            <person name="Swanson P.K."/>
            <person name="Smith M."/>
            <person name="Roesemann S."/>
            <person name="Alexander J.E."/>
            <person name="Rich S.A."/>
            <person name="Livny J."/>
            <person name="Vlamakis H."/>
            <person name="Clish C."/>
            <person name="Bullock K."/>
            <person name="Deik A."/>
            <person name="Scott J."/>
            <person name="Pierce K.A."/>
            <person name="Xavier R.J."/>
            <person name="Alm E.J."/>
        </authorList>
    </citation>
    <scope>NUCLEOTIDE SEQUENCE [LARGE SCALE GENOMIC DNA]</scope>
    <source>
        <strain evidence="7 11">BIOML-A11</strain>
    </source>
</reference>
<name>A0A174F982_BACUN</name>
<reference evidence="6" key="4">
    <citation type="submission" date="2022-01" db="EMBL/GenBank/DDBJ databases">
        <title>Novel bile acid biosynthetic pathways are enriched in the microbiome of centenarians.</title>
        <authorList>
            <person name="Sato Y."/>
            <person name="Atarashi K."/>
            <person name="Plichta R.D."/>
            <person name="Arai Y."/>
            <person name="Sasajima S."/>
            <person name="Kearney M.S."/>
            <person name="Suda W."/>
            <person name="Takeshita K."/>
            <person name="Sasaki T."/>
            <person name="Okamoto S."/>
            <person name="Skelly N.A."/>
            <person name="Okamura Y."/>
            <person name="Vlamakis H."/>
            <person name="Li Y."/>
            <person name="Tanoue T."/>
            <person name="Takei H."/>
            <person name="Nittono H."/>
            <person name="Narushima S."/>
            <person name="Irie J."/>
            <person name="Itoh H."/>
            <person name="Moriya K."/>
            <person name="Sugiura Y."/>
            <person name="Suematsu M."/>
            <person name="Moritoki N."/>
            <person name="Shibata S."/>
            <person name="Littman R.D."/>
            <person name="Fischbach A.M."/>
            <person name="Uwamino Y."/>
            <person name="Inoue T."/>
            <person name="Honda A."/>
            <person name="Hattori M."/>
            <person name="Murai T."/>
            <person name="Xavier J.R."/>
            <person name="Hirose N."/>
            <person name="Honda K."/>
        </authorList>
    </citation>
    <scope>NUCLEOTIDE SEQUENCE</scope>
    <source>
        <strain evidence="6">CE91-St12</strain>
    </source>
</reference>
<dbReference type="Pfam" id="PF08541">
    <property type="entry name" value="ACP_syn_III_C"/>
    <property type="match status" value="1"/>
</dbReference>
<proteinExistence type="predicted"/>
<evidence type="ECO:0000259" key="4">
    <source>
        <dbReference type="Pfam" id="PF08545"/>
    </source>
</evidence>
<feature type="domain" description="Beta-ketoacyl-[acyl-carrier-protein] synthase III N-terminal" evidence="4">
    <location>
        <begin position="113"/>
        <end position="176"/>
    </location>
</feature>
<protein>
    <submittedName>
        <fullName evidence="5">3-oxoacyl-ACP synthase</fullName>
        <ecNumber evidence="5">2.3.1.180</ecNumber>
    </submittedName>
    <submittedName>
        <fullName evidence="7">Ketoacyl-ACP synthase III</fullName>
    </submittedName>
</protein>
<evidence type="ECO:0000313" key="7">
    <source>
        <dbReference type="EMBL" id="KAB4211599.1"/>
    </source>
</evidence>
<dbReference type="EC" id="2.3.1.180" evidence="5"/>
<organism evidence="5 9">
    <name type="scientific">Bacteroides uniformis</name>
    <dbReference type="NCBI Taxonomy" id="820"/>
    <lineage>
        <taxon>Bacteria</taxon>
        <taxon>Pseudomonadati</taxon>
        <taxon>Bacteroidota</taxon>
        <taxon>Bacteroidia</taxon>
        <taxon>Bacteroidales</taxon>
        <taxon>Bacteroidaceae</taxon>
        <taxon>Bacteroides</taxon>
    </lineage>
</organism>
<dbReference type="PANTHER" id="PTHR34069">
    <property type="entry name" value="3-OXOACYL-[ACYL-CARRIER-PROTEIN] SYNTHASE 3"/>
    <property type="match status" value="1"/>
</dbReference>
<dbReference type="Gene3D" id="3.40.47.10">
    <property type="match status" value="1"/>
</dbReference>
<evidence type="ECO:0000313" key="9">
    <source>
        <dbReference type="Proteomes" id="UP000095419"/>
    </source>
</evidence>
<dbReference type="InterPro" id="IPR013747">
    <property type="entry name" value="ACP_syn_III_C"/>
</dbReference>
<evidence type="ECO:0000313" key="10">
    <source>
        <dbReference type="Proteomes" id="UP000260874"/>
    </source>
</evidence>
<dbReference type="CDD" id="cd00830">
    <property type="entry name" value="KAS_III"/>
    <property type="match status" value="1"/>
</dbReference>